<protein>
    <submittedName>
        <fullName evidence="1">Uncharacterized protein</fullName>
    </submittedName>
</protein>
<dbReference type="Proteomes" id="UP000244755">
    <property type="component" value="Plasmid unnamed1"/>
</dbReference>
<dbReference type="EMBL" id="CP028845">
    <property type="protein sequence ID" value="AWB26141.1"/>
    <property type="molecule type" value="Genomic_DNA"/>
</dbReference>
<organism evidence="1 2">
    <name type="scientific">Methylobacterium currus</name>
    <dbReference type="NCBI Taxonomy" id="2051553"/>
    <lineage>
        <taxon>Bacteria</taxon>
        <taxon>Pseudomonadati</taxon>
        <taxon>Pseudomonadota</taxon>
        <taxon>Alphaproteobacteria</taxon>
        <taxon>Hyphomicrobiales</taxon>
        <taxon>Methylobacteriaceae</taxon>
        <taxon>Methylobacterium</taxon>
    </lineage>
</organism>
<proteinExistence type="predicted"/>
<geneLocation type="plasmid" evidence="1 2">
    <name>unnamed1</name>
</geneLocation>
<keyword evidence="2" id="KW-1185">Reference proteome</keyword>
<evidence type="ECO:0000313" key="1">
    <source>
        <dbReference type="EMBL" id="AWB26141.1"/>
    </source>
</evidence>
<gene>
    <name evidence="1" type="ORF">DA075_35405</name>
</gene>
<feature type="non-terminal residue" evidence="1">
    <location>
        <position position="1"/>
    </location>
</feature>
<name>A0A2R4WX93_9HYPH</name>
<accession>A0A2R4WX93</accession>
<evidence type="ECO:0000313" key="2">
    <source>
        <dbReference type="Proteomes" id="UP000244755"/>
    </source>
</evidence>
<sequence>APSVEPASLMKLPLIAAWTFDPPAFSWELIELTRVDWLVSSTFLFKVMLTPSMLIVRLVAPAVNRAV</sequence>
<dbReference type="AlphaFoldDB" id="A0A2R4WX93"/>
<reference evidence="1 2" key="1">
    <citation type="submission" date="2018-04" db="EMBL/GenBank/DDBJ databases">
        <title>Methylobacterium sp. PR1016A genome.</title>
        <authorList>
            <person name="Park W."/>
        </authorList>
    </citation>
    <scope>NUCLEOTIDE SEQUENCE [LARGE SCALE GENOMIC DNA]</scope>
    <source>
        <strain evidence="1 2">PR1016A</strain>
        <plasmid evidence="1 2">unnamed1</plasmid>
    </source>
</reference>
<dbReference type="KEGG" id="mee:DA075_35405"/>
<keyword evidence="1" id="KW-0614">Plasmid</keyword>